<evidence type="ECO:0000313" key="8">
    <source>
        <dbReference type="EMBL" id="OMF45018.1"/>
    </source>
</evidence>
<dbReference type="GO" id="GO:0016655">
    <property type="term" value="F:oxidoreductase activity, acting on NAD(P)H, quinone or similar compound as acceptor"/>
    <property type="evidence" value="ECO:0007669"/>
    <property type="project" value="InterPro"/>
</dbReference>
<sequence>MAKLLMVKANDRPANQSVSVRMYEAFLQAYQESHPDDRVEVLDLYDVELPYYGDKAISGLHKLNHGLEPTPNEEKAAKLVNRYLDQFLEMDKIAFAFPLWNSTVPAPLITYISYLTQAGRTFRYTSEGPVGLAADKKVALLNARGGNYSIEYMAPYEMAVTYMRNMIGLWGIQNPDVVVIEGHQQHGGDVNATIESGLRNTADLAVRF</sequence>
<dbReference type="GO" id="GO:0010181">
    <property type="term" value="F:FMN binding"/>
    <property type="evidence" value="ECO:0007669"/>
    <property type="project" value="UniProtKB-UniRule"/>
</dbReference>
<comment type="similarity">
    <text evidence="6">Belongs to the azoreductase type 1 family.</text>
</comment>
<dbReference type="EC" id="1.6.5.-" evidence="6"/>
<comment type="catalytic activity">
    <reaction evidence="5">
        <text>N,N-dimethyl-1,4-phenylenediamine + anthranilate + 2 NAD(+) = 2-(4-dimethylaminophenyl)diazenylbenzoate + 2 NADH + 2 H(+)</text>
        <dbReference type="Rhea" id="RHEA:55872"/>
        <dbReference type="ChEBI" id="CHEBI:15378"/>
        <dbReference type="ChEBI" id="CHEBI:15783"/>
        <dbReference type="ChEBI" id="CHEBI:16567"/>
        <dbReference type="ChEBI" id="CHEBI:57540"/>
        <dbReference type="ChEBI" id="CHEBI:57945"/>
        <dbReference type="ChEBI" id="CHEBI:71579"/>
        <dbReference type="EC" id="1.7.1.17"/>
    </reaction>
    <physiologicalReaction direction="right-to-left" evidence="5">
        <dbReference type="Rhea" id="RHEA:55874"/>
    </physiologicalReaction>
</comment>
<dbReference type="HAMAP" id="MF_01216">
    <property type="entry name" value="Azoreductase_type1"/>
    <property type="match status" value="1"/>
</dbReference>
<feature type="domain" description="Flavodoxin-like fold" evidence="7">
    <location>
        <begin position="3"/>
        <end position="199"/>
    </location>
</feature>
<keyword evidence="3 6" id="KW-0560">Oxidoreductase</keyword>
<keyword evidence="9" id="KW-1185">Reference proteome</keyword>
<evidence type="ECO:0000256" key="3">
    <source>
        <dbReference type="ARBA" id="ARBA00023002"/>
    </source>
</evidence>
<organism evidence="8 9">
    <name type="scientific">Paenibacillus rhizosphaerae</name>
    <dbReference type="NCBI Taxonomy" id="297318"/>
    <lineage>
        <taxon>Bacteria</taxon>
        <taxon>Bacillati</taxon>
        <taxon>Bacillota</taxon>
        <taxon>Bacilli</taxon>
        <taxon>Bacillales</taxon>
        <taxon>Paenibacillaceae</taxon>
        <taxon>Paenibacillus</taxon>
    </lineage>
</organism>
<comment type="subunit">
    <text evidence="6">Homodimer.</text>
</comment>
<dbReference type="InterPro" id="IPR029039">
    <property type="entry name" value="Flavoprotein-like_sf"/>
</dbReference>
<dbReference type="InterPro" id="IPR023048">
    <property type="entry name" value="NADH:quinone_OxRdtase_FMN_depd"/>
</dbReference>
<evidence type="ECO:0000256" key="4">
    <source>
        <dbReference type="ARBA" id="ARBA00023027"/>
    </source>
</evidence>
<dbReference type="GO" id="GO:0009055">
    <property type="term" value="F:electron transfer activity"/>
    <property type="evidence" value="ECO:0007669"/>
    <property type="project" value="UniProtKB-UniRule"/>
</dbReference>
<dbReference type="AlphaFoldDB" id="A0A1R1DZR2"/>
<comment type="cofactor">
    <cofactor evidence="6">
        <name>FMN</name>
        <dbReference type="ChEBI" id="CHEBI:58210"/>
    </cofactor>
    <text evidence="6">Binds 1 FMN per subunit.</text>
</comment>
<comment type="caution">
    <text evidence="8">The sequence shown here is derived from an EMBL/GenBank/DDBJ whole genome shotgun (WGS) entry which is preliminary data.</text>
</comment>
<protein>
    <recommendedName>
        <fullName evidence="6">FMN dependent NADH:quinone oxidoreductase</fullName>
        <ecNumber evidence="6">1.6.5.-</ecNumber>
    </recommendedName>
    <alternativeName>
        <fullName evidence="6">Azo-dye reductase</fullName>
    </alternativeName>
    <alternativeName>
        <fullName evidence="6">FMN-dependent NADH-azo compound oxidoreductase</fullName>
    </alternativeName>
    <alternativeName>
        <fullName evidence="6">FMN-dependent NADH-azoreductase</fullName>
        <ecNumber evidence="6">1.7.1.17</ecNumber>
    </alternativeName>
</protein>
<reference evidence="8 9" key="1">
    <citation type="submission" date="2016-11" db="EMBL/GenBank/DDBJ databases">
        <title>Paenibacillus species isolates.</title>
        <authorList>
            <person name="Beno S.M."/>
        </authorList>
    </citation>
    <scope>NUCLEOTIDE SEQUENCE [LARGE SCALE GENOMIC DNA]</scope>
    <source>
        <strain evidence="8 9">FSL R5-0378</strain>
    </source>
</reference>
<feature type="binding site" evidence="6">
    <location>
        <begin position="17"/>
        <end position="19"/>
    </location>
    <ligand>
        <name>FMN</name>
        <dbReference type="ChEBI" id="CHEBI:58210"/>
    </ligand>
</feature>
<dbReference type="RefSeq" id="WP_076176858.1">
    <property type="nucleotide sequence ID" value="NZ_MRTP01000024.1"/>
</dbReference>
<dbReference type="Proteomes" id="UP000187172">
    <property type="component" value="Unassembled WGS sequence"/>
</dbReference>
<evidence type="ECO:0000256" key="1">
    <source>
        <dbReference type="ARBA" id="ARBA00022630"/>
    </source>
</evidence>
<dbReference type="EC" id="1.7.1.17" evidence="6"/>
<evidence type="ECO:0000256" key="5">
    <source>
        <dbReference type="ARBA" id="ARBA00048542"/>
    </source>
</evidence>
<evidence type="ECO:0000259" key="7">
    <source>
        <dbReference type="Pfam" id="PF02525"/>
    </source>
</evidence>
<comment type="catalytic activity">
    <reaction evidence="6">
        <text>2 a quinone + NADH + H(+) = 2 a 1,4-benzosemiquinone + NAD(+)</text>
        <dbReference type="Rhea" id="RHEA:65952"/>
        <dbReference type="ChEBI" id="CHEBI:15378"/>
        <dbReference type="ChEBI" id="CHEBI:57540"/>
        <dbReference type="ChEBI" id="CHEBI:57945"/>
        <dbReference type="ChEBI" id="CHEBI:132124"/>
        <dbReference type="ChEBI" id="CHEBI:134225"/>
    </reaction>
</comment>
<dbReference type="Gene3D" id="3.40.50.360">
    <property type="match status" value="1"/>
</dbReference>
<comment type="caution">
    <text evidence="6">Lacks conserved residue(s) required for the propagation of feature annotation.</text>
</comment>
<dbReference type="NCBIfam" id="NF010075">
    <property type="entry name" value="PRK13556.1"/>
    <property type="match status" value="1"/>
</dbReference>
<dbReference type="PANTHER" id="PTHR43741:SF4">
    <property type="entry name" value="FMN-DEPENDENT NADH:QUINONE OXIDOREDUCTASE"/>
    <property type="match status" value="1"/>
</dbReference>
<dbReference type="InterPro" id="IPR003680">
    <property type="entry name" value="Flavodoxin_fold"/>
</dbReference>
<dbReference type="Pfam" id="PF02525">
    <property type="entry name" value="Flavodoxin_2"/>
    <property type="match status" value="1"/>
</dbReference>
<accession>A0A1R1DZR2</accession>
<keyword evidence="2 6" id="KW-0288">FMN</keyword>
<dbReference type="PANTHER" id="PTHR43741">
    <property type="entry name" value="FMN-DEPENDENT NADH-AZOREDUCTASE 1"/>
    <property type="match status" value="1"/>
</dbReference>
<evidence type="ECO:0000256" key="6">
    <source>
        <dbReference type="HAMAP-Rule" id="MF_01216"/>
    </source>
</evidence>
<comment type="function">
    <text evidence="6">Quinone reductase that provides resistance to thiol-specific stress caused by electrophilic quinones.</text>
</comment>
<keyword evidence="1 6" id="KW-0285">Flavoprotein</keyword>
<evidence type="ECO:0000256" key="2">
    <source>
        <dbReference type="ARBA" id="ARBA00022643"/>
    </source>
</evidence>
<dbReference type="GO" id="GO:0016652">
    <property type="term" value="F:oxidoreductase activity, acting on NAD(P)H as acceptor"/>
    <property type="evidence" value="ECO:0007669"/>
    <property type="project" value="UniProtKB-UniRule"/>
</dbReference>
<dbReference type="EMBL" id="MRTP01000024">
    <property type="protein sequence ID" value="OMF45018.1"/>
    <property type="molecule type" value="Genomic_DNA"/>
</dbReference>
<gene>
    <name evidence="6" type="primary">azoR</name>
    <name evidence="8" type="ORF">BK138_34175</name>
</gene>
<name>A0A1R1DZR2_9BACL</name>
<evidence type="ECO:0000313" key="9">
    <source>
        <dbReference type="Proteomes" id="UP000187172"/>
    </source>
</evidence>
<dbReference type="InterPro" id="IPR050104">
    <property type="entry name" value="FMN-dep_NADH:Q_OxRdtase_AzoR1"/>
</dbReference>
<comment type="function">
    <text evidence="6">Also exhibits azoreductase activity. Catalyzes the reductive cleavage of the azo bond in aromatic azo compounds to the corresponding amines.</text>
</comment>
<keyword evidence="4 6" id="KW-0520">NAD</keyword>
<dbReference type="SUPFAM" id="SSF52218">
    <property type="entry name" value="Flavoproteins"/>
    <property type="match status" value="1"/>
</dbReference>
<proteinExistence type="inferred from homology"/>